<dbReference type="AlphaFoldDB" id="A0A2P6RQ23"/>
<dbReference type="InterPro" id="IPR022087">
    <property type="entry name" value="DA1-like_dom"/>
</dbReference>
<evidence type="ECO:0000259" key="1">
    <source>
        <dbReference type="Pfam" id="PF12315"/>
    </source>
</evidence>
<accession>A0A2P6RQ23</accession>
<sequence>MVKLSTRNIHSGDEDIVSSHVDDGTPRCCSCERLKPRGTTYYKLDDGRKLCQECIESIINTDHGRRSICLEVQNFYKKLNVKVEKIPVRLVGRQVIIDAMKEGNDDSDRQLPVIRAVGLFEKSLTSAFMGRPSQLCYEVKEILIWYGLPRILTGSLLAQQMMRAWLRLNSLNCCPNMSPEVEKGICGYFAHRWLEYSSSSYSSKKLSEFEEKLCRKRN</sequence>
<feature type="domain" description="Protein DA1-like" evidence="1">
    <location>
        <begin position="79"/>
        <end position="204"/>
    </location>
</feature>
<dbReference type="PANTHER" id="PTHR24209:SF25">
    <property type="entry name" value="PROTEIN DA1-RELATED 1"/>
    <property type="match status" value="1"/>
</dbReference>
<dbReference type="EMBL" id="PDCK01000040">
    <property type="protein sequence ID" value="PRQ48542.1"/>
    <property type="molecule type" value="Genomic_DNA"/>
</dbReference>
<organism evidence="2 3">
    <name type="scientific">Rosa chinensis</name>
    <name type="common">China rose</name>
    <dbReference type="NCBI Taxonomy" id="74649"/>
    <lineage>
        <taxon>Eukaryota</taxon>
        <taxon>Viridiplantae</taxon>
        <taxon>Streptophyta</taxon>
        <taxon>Embryophyta</taxon>
        <taxon>Tracheophyta</taxon>
        <taxon>Spermatophyta</taxon>
        <taxon>Magnoliopsida</taxon>
        <taxon>eudicotyledons</taxon>
        <taxon>Gunneridae</taxon>
        <taxon>Pentapetalae</taxon>
        <taxon>rosids</taxon>
        <taxon>fabids</taxon>
        <taxon>Rosales</taxon>
        <taxon>Rosaceae</taxon>
        <taxon>Rosoideae</taxon>
        <taxon>Rosoideae incertae sedis</taxon>
        <taxon>Rosa</taxon>
    </lineage>
</organism>
<dbReference type="Pfam" id="PF12315">
    <property type="entry name" value="DA1-like"/>
    <property type="match status" value="1"/>
</dbReference>
<dbReference type="STRING" id="74649.A0A2P6RQ23"/>
<proteinExistence type="predicted"/>
<comment type="caution">
    <text evidence="2">The sequence shown here is derived from an EMBL/GenBank/DDBJ whole genome shotgun (WGS) entry which is preliminary data.</text>
</comment>
<dbReference type="GO" id="GO:0043130">
    <property type="term" value="F:ubiquitin binding"/>
    <property type="evidence" value="ECO:0007669"/>
    <property type="project" value="TreeGrafter"/>
</dbReference>
<name>A0A2P6RQ23_ROSCH</name>
<dbReference type="InterPro" id="IPR045218">
    <property type="entry name" value="DA1-like"/>
</dbReference>
<evidence type="ECO:0000313" key="2">
    <source>
        <dbReference type="EMBL" id="PRQ48542.1"/>
    </source>
</evidence>
<reference evidence="2 3" key="1">
    <citation type="journal article" date="2018" name="Nat. Genet.">
        <title>The Rosa genome provides new insights in the design of modern roses.</title>
        <authorList>
            <person name="Bendahmane M."/>
        </authorList>
    </citation>
    <scope>NUCLEOTIDE SEQUENCE [LARGE SCALE GENOMIC DNA]</scope>
    <source>
        <strain evidence="3">cv. Old Blush</strain>
    </source>
</reference>
<gene>
    <name evidence="2" type="ORF">RchiOBHm_Chr2g0111871</name>
</gene>
<evidence type="ECO:0000313" key="3">
    <source>
        <dbReference type="Proteomes" id="UP000238479"/>
    </source>
</evidence>
<dbReference type="Gramene" id="PRQ48542">
    <property type="protein sequence ID" value="PRQ48542"/>
    <property type="gene ID" value="RchiOBHm_Chr2g0111871"/>
</dbReference>
<dbReference type="Proteomes" id="UP000238479">
    <property type="component" value="Chromosome 2"/>
</dbReference>
<protein>
    <recommendedName>
        <fullName evidence="1">Protein DA1-like domain-containing protein</fullName>
    </recommendedName>
</protein>
<keyword evidence="3" id="KW-1185">Reference proteome</keyword>
<dbReference type="PANTHER" id="PTHR24209">
    <property type="entry name" value="PROTEIN DA1-RELATED 2"/>
    <property type="match status" value="1"/>
</dbReference>